<name>A0ABT4RT55_9ACTN</name>
<accession>A0ABT4RT55</accession>
<dbReference type="Gene3D" id="3.40.50.360">
    <property type="match status" value="1"/>
</dbReference>
<evidence type="ECO:0000313" key="2">
    <source>
        <dbReference type="EMBL" id="MDA0141662.1"/>
    </source>
</evidence>
<dbReference type="Pfam" id="PF03358">
    <property type="entry name" value="FMN_red"/>
    <property type="match status" value="1"/>
</dbReference>
<dbReference type="PANTHER" id="PTHR30543">
    <property type="entry name" value="CHROMATE REDUCTASE"/>
    <property type="match status" value="1"/>
</dbReference>
<keyword evidence="3" id="KW-1185">Reference proteome</keyword>
<dbReference type="Proteomes" id="UP001147700">
    <property type="component" value="Unassembled WGS sequence"/>
</dbReference>
<protein>
    <submittedName>
        <fullName evidence="2">NAD(P)H-dependent oxidoreductase</fullName>
    </submittedName>
</protein>
<dbReference type="EMBL" id="JAPCID010000062">
    <property type="protein sequence ID" value="MDA0141662.1"/>
    <property type="molecule type" value="Genomic_DNA"/>
</dbReference>
<proteinExistence type="predicted"/>
<feature type="domain" description="NADPH-dependent FMN reductase-like" evidence="1">
    <location>
        <begin position="1"/>
        <end position="143"/>
    </location>
</feature>
<evidence type="ECO:0000313" key="3">
    <source>
        <dbReference type="Proteomes" id="UP001147700"/>
    </source>
</evidence>
<evidence type="ECO:0000259" key="1">
    <source>
        <dbReference type="Pfam" id="PF03358"/>
    </source>
</evidence>
<dbReference type="InterPro" id="IPR050712">
    <property type="entry name" value="NAD(P)H-dep_reductase"/>
</dbReference>
<dbReference type="RefSeq" id="WP_202958589.1">
    <property type="nucleotide sequence ID" value="NZ_JAPCID010000062.1"/>
</dbReference>
<sequence length="183" mass="19539">MRILGISGSLRRGSHNRRLLRAASTLLPPGVELVEWDNLAGLPAFDEDLEATPPESVLEFFAAIEEADGILIATPEYNASLPGALKNALDWASRPFPENVLRDKPAAVVGASTGLFGAVWAQAEVRKALKASGAHPIESELPVGLADYAFAEDGTLNDPELTERFKDLLADLVREVTAPVEAA</sequence>
<dbReference type="InterPro" id="IPR005025">
    <property type="entry name" value="FMN_Rdtase-like_dom"/>
</dbReference>
<reference evidence="2" key="1">
    <citation type="submission" date="2022-10" db="EMBL/GenBank/DDBJ databases">
        <title>The WGS of Solirubrobacter sp. CPCC 204708.</title>
        <authorList>
            <person name="Jiang Z."/>
        </authorList>
    </citation>
    <scope>NUCLEOTIDE SEQUENCE</scope>
    <source>
        <strain evidence="2">CPCC 204708</strain>
    </source>
</reference>
<dbReference type="InterPro" id="IPR029039">
    <property type="entry name" value="Flavoprotein-like_sf"/>
</dbReference>
<dbReference type="PANTHER" id="PTHR30543:SF21">
    <property type="entry name" value="NAD(P)H-DEPENDENT FMN REDUCTASE LOT6"/>
    <property type="match status" value="1"/>
</dbReference>
<comment type="caution">
    <text evidence="2">The sequence shown here is derived from an EMBL/GenBank/DDBJ whole genome shotgun (WGS) entry which is preliminary data.</text>
</comment>
<gene>
    <name evidence="2" type="ORF">OJ962_29495</name>
</gene>
<dbReference type="SUPFAM" id="SSF52218">
    <property type="entry name" value="Flavoproteins"/>
    <property type="match status" value="1"/>
</dbReference>
<organism evidence="2 3">
    <name type="scientific">Solirubrobacter deserti</name>
    <dbReference type="NCBI Taxonomy" id="2282478"/>
    <lineage>
        <taxon>Bacteria</taxon>
        <taxon>Bacillati</taxon>
        <taxon>Actinomycetota</taxon>
        <taxon>Thermoleophilia</taxon>
        <taxon>Solirubrobacterales</taxon>
        <taxon>Solirubrobacteraceae</taxon>
        <taxon>Solirubrobacter</taxon>
    </lineage>
</organism>